<dbReference type="AlphaFoldDB" id="Q07HK7"/>
<accession>Q07HK7</accession>
<keyword evidence="8" id="KW-0249">Electron transport</keyword>
<dbReference type="PANTHER" id="PTHR30529:SF7">
    <property type="entry name" value="CYTOCHROME B561 BACTERIAL_NI-HYDROGENASE DOMAIN-CONTAINING PROTEIN"/>
    <property type="match status" value="1"/>
</dbReference>
<name>Q07HK7_RHOP5</name>
<sequence length="213" mass="22805">MTTIDTNARSHNAYDGVAISLHWIIALFTITLLVSGQIAEGLPRTDATRGLILNFHKAGGVIVLGLVLLRSLWRVTHAAPQPIKTSPALDTTANVVHRLLYLLLLLIPITGIGMTIGFGRGVDLLGIPPLLDAVEAATRAVTGFVGIDLLGAAPFKDTVAPIAKGFAASHGIIVKVMLALVLLHTVAALWHQYFRHDATLGRMVPWLRKPAKD</sequence>
<dbReference type="PANTHER" id="PTHR30529">
    <property type="entry name" value="CYTOCHROME B561"/>
    <property type="match status" value="1"/>
</dbReference>
<keyword evidence="11 13" id="KW-0472">Membrane</keyword>
<feature type="transmembrane region" description="Helical" evidence="13">
    <location>
        <begin position="172"/>
        <end position="193"/>
    </location>
</feature>
<keyword evidence="3" id="KW-0813">Transport</keyword>
<feature type="transmembrane region" description="Helical" evidence="13">
    <location>
        <begin position="99"/>
        <end position="118"/>
    </location>
</feature>
<evidence type="ECO:0000256" key="1">
    <source>
        <dbReference type="ARBA" id="ARBA00001970"/>
    </source>
</evidence>
<dbReference type="InterPro" id="IPR052168">
    <property type="entry name" value="Cytochrome_b561_oxidase"/>
</dbReference>
<dbReference type="EMBL" id="CP000463">
    <property type="protein sequence ID" value="ABJ08577.1"/>
    <property type="molecule type" value="Genomic_DNA"/>
</dbReference>
<evidence type="ECO:0000256" key="6">
    <source>
        <dbReference type="ARBA" id="ARBA00022692"/>
    </source>
</evidence>
<evidence type="ECO:0000256" key="11">
    <source>
        <dbReference type="ARBA" id="ARBA00023136"/>
    </source>
</evidence>
<comment type="cofactor">
    <cofactor evidence="1">
        <name>heme b</name>
        <dbReference type="ChEBI" id="CHEBI:60344"/>
    </cofactor>
</comment>
<evidence type="ECO:0000259" key="14">
    <source>
        <dbReference type="Pfam" id="PF01292"/>
    </source>
</evidence>
<keyword evidence="10" id="KW-0408">Iron</keyword>
<gene>
    <name evidence="15" type="ordered locus">RPE_4657</name>
</gene>
<keyword evidence="7" id="KW-0479">Metal-binding</keyword>
<evidence type="ECO:0000256" key="13">
    <source>
        <dbReference type="SAM" id="Phobius"/>
    </source>
</evidence>
<dbReference type="SUPFAM" id="SSF81342">
    <property type="entry name" value="Transmembrane di-heme cytochromes"/>
    <property type="match status" value="1"/>
</dbReference>
<dbReference type="InterPro" id="IPR011577">
    <property type="entry name" value="Cyt_b561_bac/Ni-Hgenase"/>
</dbReference>
<protein>
    <submittedName>
        <fullName evidence="15">Cytochrome B561</fullName>
    </submittedName>
</protein>
<evidence type="ECO:0000313" key="15">
    <source>
        <dbReference type="EMBL" id="ABJ08577.1"/>
    </source>
</evidence>
<feature type="transmembrane region" description="Helical" evidence="13">
    <location>
        <begin position="51"/>
        <end position="73"/>
    </location>
</feature>
<evidence type="ECO:0000256" key="10">
    <source>
        <dbReference type="ARBA" id="ARBA00023004"/>
    </source>
</evidence>
<evidence type="ECO:0000256" key="12">
    <source>
        <dbReference type="ARBA" id="ARBA00037975"/>
    </source>
</evidence>
<organism evidence="15">
    <name type="scientific">Rhodopseudomonas palustris (strain BisA53)</name>
    <dbReference type="NCBI Taxonomy" id="316055"/>
    <lineage>
        <taxon>Bacteria</taxon>
        <taxon>Pseudomonadati</taxon>
        <taxon>Pseudomonadota</taxon>
        <taxon>Alphaproteobacteria</taxon>
        <taxon>Hyphomicrobiales</taxon>
        <taxon>Nitrobacteraceae</taxon>
        <taxon>Rhodopseudomonas</taxon>
    </lineage>
</organism>
<keyword evidence="4" id="KW-1003">Cell membrane</keyword>
<feature type="transmembrane region" description="Helical" evidence="13">
    <location>
        <begin position="20"/>
        <end position="39"/>
    </location>
</feature>
<evidence type="ECO:0000256" key="5">
    <source>
        <dbReference type="ARBA" id="ARBA00022617"/>
    </source>
</evidence>
<comment type="subcellular location">
    <subcellularLocation>
        <location evidence="2">Cell membrane</location>
        <topology evidence="2">Multi-pass membrane protein</topology>
    </subcellularLocation>
</comment>
<keyword evidence="9 13" id="KW-1133">Transmembrane helix</keyword>
<dbReference type="GO" id="GO:0022904">
    <property type="term" value="P:respiratory electron transport chain"/>
    <property type="evidence" value="ECO:0007669"/>
    <property type="project" value="InterPro"/>
</dbReference>
<evidence type="ECO:0000256" key="4">
    <source>
        <dbReference type="ARBA" id="ARBA00022475"/>
    </source>
</evidence>
<evidence type="ECO:0000256" key="9">
    <source>
        <dbReference type="ARBA" id="ARBA00022989"/>
    </source>
</evidence>
<dbReference type="OrthoDB" id="7280471at2"/>
<dbReference type="GO" id="GO:0005886">
    <property type="term" value="C:plasma membrane"/>
    <property type="evidence" value="ECO:0007669"/>
    <property type="project" value="UniProtKB-SubCell"/>
</dbReference>
<dbReference type="STRING" id="316055.RPE_4657"/>
<proteinExistence type="inferred from homology"/>
<evidence type="ECO:0000256" key="2">
    <source>
        <dbReference type="ARBA" id="ARBA00004651"/>
    </source>
</evidence>
<dbReference type="GO" id="GO:0046872">
    <property type="term" value="F:metal ion binding"/>
    <property type="evidence" value="ECO:0007669"/>
    <property type="project" value="UniProtKB-KW"/>
</dbReference>
<dbReference type="HOGENOM" id="CLU_095321_4_1_5"/>
<reference evidence="15" key="1">
    <citation type="submission" date="2006-09" db="EMBL/GenBank/DDBJ databases">
        <title>Complete sequence of Rhodopseudomonas palustris BisA53.</title>
        <authorList>
            <consortium name="US DOE Joint Genome Institute"/>
            <person name="Copeland A."/>
            <person name="Lucas S."/>
            <person name="Lapidus A."/>
            <person name="Barry K."/>
            <person name="Detter J.C."/>
            <person name="Glavina del Rio T."/>
            <person name="Hammon N."/>
            <person name="Israni S."/>
            <person name="Dalin E."/>
            <person name="Tice H."/>
            <person name="Pitluck S."/>
            <person name="Chain P."/>
            <person name="Malfatti S."/>
            <person name="Shin M."/>
            <person name="Vergez L."/>
            <person name="Schmutz J."/>
            <person name="Larimer F."/>
            <person name="Land M."/>
            <person name="Hauser L."/>
            <person name="Pelletier D.A."/>
            <person name="Kyrpides N."/>
            <person name="Kim E."/>
            <person name="Harwood C.S."/>
            <person name="Oda Y."/>
            <person name="Richardson P."/>
        </authorList>
    </citation>
    <scope>NUCLEOTIDE SEQUENCE [LARGE SCALE GENOMIC DNA]</scope>
    <source>
        <strain evidence="15">BisA53</strain>
    </source>
</reference>
<comment type="similarity">
    <text evidence="12">Belongs to the cytochrome b561 family.</text>
</comment>
<keyword evidence="5" id="KW-0349">Heme</keyword>
<dbReference type="KEGG" id="rpe:RPE_4657"/>
<evidence type="ECO:0000256" key="8">
    <source>
        <dbReference type="ARBA" id="ARBA00022982"/>
    </source>
</evidence>
<evidence type="ECO:0000256" key="3">
    <source>
        <dbReference type="ARBA" id="ARBA00022448"/>
    </source>
</evidence>
<dbReference type="InterPro" id="IPR016174">
    <property type="entry name" value="Di-haem_cyt_TM"/>
</dbReference>
<dbReference type="Pfam" id="PF01292">
    <property type="entry name" value="Ni_hydr_CYTB"/>
    <property type="match status" value="1"/>
</dbReference>
<dbReference type="eggNOG" id="COG3038">
    <property type="taxonomic scope" value="Bacteria"/>
</dbReference>
<dbReference type="GO" id="GO:0009055">
    <property type="term" value="F:electron transfer activity"/>
    <property type="evidence" value="ECO:0007669"/>
    <property type="project" value="InterPro"/>
</dbReference>
<evidence type="ECO:0000256" key="7">
    <source>
        <dbReference type="ARBA" id="ARBA00022723"/>
    </source>
</evidence>
<feature type="domain" description="Cytochrome b561 bacterial/Ni-hydrogenase" evidence="14">
    <location>
        <begin position="14"/>
        <end position="205"/>
    </location>
</feature>
<keyword evidence="6 13" id="KW-0812">Transmembrane</keyword>
<dbReference type="Gene3D" id="1.20.950.20">
    <property type="entry name" value="Transmembrane di-heme cytochromes, Chain C"/>
    <property type="match status" value="1"/>
</dbReference>
<dbReference type="GO" id="GO:0020037">
    <property type="term" value="F:heme binding"/>
    <property type="evidence" value="ECO:0007669"/>
    <property type="project" value="TreeGrafter"/>
</dbReference>